<dbReference type="PANTHER" id="PTHR30251">
    <property type="entry name" value="PILUS ASSEMBLY CHAPERONE"/>
    <property type="match status" value="1"/>
</dbReference>
<dbReference type="GO" id="GO:0071555">
    <property type="term" value="P:cell wall organization"/>
    <property type="evidence" value="ECO:0007669"/>
    <property type="project" value="InterPro"/>
</dbReference>
<dbReference type="Gene3D" id="2.60.40.10">
    <property type="entry name" value="Immunoglobulins"/>
    <property type="match status" value="1"/>
</dbReference>
<keyword evidence="1" id="KW-0732">Signal</keyword>
<dbReference type="OrthoDB" id="7630309at2"/>
<evidence type="ECO:0000313" key="3">
    <source>
        <dbReference type="EMBL" id="RMA81363.1"/>
    </source>
</evidence>
<name>A0A3M0A8D4_9GAMM</name>
<comment type="caution">
    <text evidence="3">The sequence shown here is derived from an EMBL/GenBank/DDBJ whole genome shotgun (WGS) entry which is preliminary data.</text>
</comment>
<feature type="signal peptide" evidence="1">
    <location>
        <begin position="1"/>
        <end position="20"/>
    </location>
</feature>
<dbReference type="AlphaFoldDB" id="A0A3M0A8D4"/>
<dbReference type="InterPro" id="IPR016147">
    <property type="entry name" value="Pili_assmbl_chaperone_N"/>
</dbReference>
<evidence type="ECO:0000256" key="1">
    <source>
        <dbReference type="SAM" id="SignalP"/>
    </source>
</evidence>
<dbReference type="Proteomes" id="UP000267187">
    <property type="component" value="Unassembled WGS sequence"/>
</dbReference>
<reference evidence="3 4" key="1">
    <citation type="submission" date="2018-10" db="EMBL/GenBank/DDBJ databases">
        <title>Genomic Encyclopedia of Type Strains, Phase IV (KMG-IV): sequencing the most valuable type-strain genomes for metagenomic binning, comparative biology and taxonomic classification.</title>
        <authorList>
            <person name="Goeker M."/>
        </authorList>
    </citation>
    <scope>NUCLEOTIDE SEQUENCE [LARGE SCALE GENOMIC DNA]</scope>
    <source>
        <strain evidence="3 4">DSM 25080</strain>
    </source>
</reference>
<dbReference type="EMBL" id="REFJ01000002">
    <property type="protein sequence ID" value="RMA81363.1"/>
    <property type="molecule type" value="Genomic_DNA"/>
</dbReference>
<organism evidence="3 4">
    <name type="scientific">Umboniibacter marinipuniceus</name>
    <dbReference type="NCBI Taxonomy" id="569599"/>
    <lineage>
        <taxon>Bacteria</taxon>
        <taxon>Pseudomonadati</taxon>
        <taxon>Pseudomonadota</taxon>
        <taxon>Gammaproteobacteria</taxon>
        <taxon>Cellvibrionales</taxon>
        <taxon>Cellvibrionaceae</taxon>
        <taxon>Umboniibacter</taxon>
    </lineage>
</organism>
<accession>A0A3M0A8D4</accession>
<protein>
    <submittedName>
        <fullName evidence="3">P pilus assembly chaperone PapD</fullName>
    </submittedName>
</protein>
<dbReference type="RefSeq" id="WP_121876507.1">
    <property type="nucleotide sequence ID" value="NZ_REFJ01000002.1"/>
</dbReference>
<dbReference type="Pfam" id="PF00345">
    <property type="entry name" value="PapD_N"/>
    <property type="match status" value="1"/>
</dbReference>
<dbReference type="PANTHER" id="PTHR30251:SF4">
    <property type="entry name" value="SLR1668 PROTEIN"/>
    <property type="match status" value="1"/>
</dbReference>
<gene>
    <name evidence="3" type="ORF">DFR27_1180</name>
</gene>
<dbReference type="InterPro" id="IPR050643">
    <property type="entry name" value="Periplasmic_pilus_chap"/>
</dbReference>
<dbReference type="InterPro" id="IPR013783">
    <property type="entry name" value="Ig-like_fold"/>
</dbReference>
<proteinExistence type="predicted"/>
<feature type="chain" id="PRO_5018236376" evidence="1">
    <location>
        <begin position="21"/>
        <end position="225"/>
    </location>
</feature>
<sequence length="225" mass="24619">MLKVISSGLLALLVSSAASANMFVDRSIVEFVAGQAPQQDIRVSNRGNDQMYVQVEVLDVLQPGTNEETREAVTNLADMTLLATPKQFVLPPQGERAVRLVALAEPGEVDQVYRVNVTPILPPLADTEASVVRVVVAYQLLVLVLPENPREDLVVTRDGNVLKFENRGNSYVLLADGQQCITENCSNLPTTRLYAGNSWEVELESSDVVASYRLTTFAGSRTVTW</sequence>
<dbReference type="GO" id="GO:0030288">
    <property type="term" value="C:outer membrane-bounded periplasmic space"/>
    <property type="evidence" value="ECO:0007669"/>
    <property type="project" value="InterPro"/>
</dbReference>
<dbReference type="SUPFAM" id="SSF49354">
    <property type="entry name" value="PapD-like"/>
    <property type="match status" value="1"/>
</dbReference>
<keyword evidence="4" id="KW-1185">Reference proteome</keyword>
<evidence type="ECO:0000259" key="2">
    <source>
        <dbReference type="Pfam" id="PF00345"/>
    </source>
</evidence>
<feature type="domain" description="Pili assembly chaperone N-terminal" evidence="2">
    <location>
        <begin position="33"/>
        <end position="148"/>
    </location>
</feature>
<dbReference type="InterPro" id="IPR008962">
    <property type="entry name" value="PapD-like_sf"/>
</dbReference>
<evidence type="ECO:0000313" key="4">
    <source>
        <dbReference type="Proteomes" id="UP000267187"/>
    </source>
</evidence>